<evidence type="ECO:0000313" key="2">
    <source>
        <dbReference type="EMBL" id="CAG8832477.1"/>
    </source>
</evidence>
<accession>A0ABN7WHG5</accession>
<feature type="region of interest" description="Disordered" evidence="1">
    <location>
        <begin position="109"/>
        <end position="130"/>
    </location>
</feature>
<gene>
    <name evidence="2" type="ORF">GMARGA_LOCUS31074</name>
</gene>
<dbReference type="Proteomes" id="UP000789901">
    <property type="component" value="Unassembled WGS sequence"/>
</dbReference>
<feature type="non-terminal residue" evidence="2">
    <location>
        <position position="1"/>
    </location>
</feature>
<evidence type="ECO:0000313" key="3">
    <source>
        <dbReference type="Proteomes" id="UP000789901"/>
    </source>
</evidence>
<reference evidence="2 3" key="1">
    <citation type="submission" date="2021-06" db="EMBL/GenBank/DDBJ databases">
        <authorList>
            <person name="Kallberg Y."/>
            <person name="Tangrot J."/>
            <person name="Rosling A."/>
        </authorList>
    </citation>
    <scope>NUCLEOTIDE SEQUENCE [LARGE SCALE GENOMIC DNA]</scope>
    <source>
        <strain evidence="2 3">120-4 pot B 10/14</strain>
    </source>
</reference>
<keyword evidence="3" id="KW-1185">Reference proteome</keyword>
<dbReference type="EMBL" id="CAJVQB010045442">
    <property type="protein sequence ID" value="CAG8832477.1"/>
    <property type="molecule type" value="Genomic_DNA"/>
</dbReference>
<evidence type="ECO:0000256" key="1">
    <source>
        <dbReference type="SAM" id="MobiDB-lite"/>
    </source>
</evidence>
<protein>
    <submittedName>
        <fullName evidence="2">33704_t:CDS:1</fullName>
    </submittedName>
</protein>
<name>A0ABN7WHG5_GIGMA</name>
<comment type="caution">
    <text evidence="2">The sequence shown here is derived from an EMBL/GenBank/DDBJ whole genome shotgun (WGS) entry which is preliminary data.</text>
</comment>
<sequence length="130" mass="15614">TKNIITKTKEGYSIVNNSYTEQLDIEYDYRSKAKKVKFNTYNANCYNENSNRLRNIKKEKAQSFKTRRKSYQKEIEEDFTIEKKKKKLKMKKMTLPNLYRKICSNHRDGLRVENNEINGDKERRKSNSNS</sequence>
<organism evidence="2 3">
    <name type="scientific">Gigaspora margarita</name>
    <dbReference type="NCBI Taxonomy" id="4874"/>
    <lineage>
        <taxon>Eukaryota</taxon>
        <taxon>Fungi</taxon>
        <taxon>Fungi incertae sedis</taxon>
        <taxon>Mucoromycota</taxon>
        <taxon>Glomeromycotina</taxon>
        <taxon>Glomeromycetes</taxon>
        <taxon>Diversisporales</taxon>
        <taxon>Gigasporaceae</taxon>
        <taxon>Gigaspora</taxon>
    </lineage>
</organism>
<proteinExistence type="predicted"/>